<feature type="compositionally biased region" description="Acidic residues" evidence="1">
    <location>
        <begin position="331"/>
        <end position="349"/>
    </location>
</feature>
<name>A0A7W3THH3_9ACTN</name>
<accession>A0A7W3THH3</accession>
<dbReference type="EMBL" id="VKHT01001216">
    <property type="protein sequence ID" value="MBB0246921.1"/>
    <property type="molecule type" value="Genomic_DNA"/>
</dbReference>
<organism evidence="2 3">
    <name type="scientific">Streptomyces alkaliphilus</name>
    <dbReference type="NCBI Taxonomy" id="1472722"/>
    <lineage>
        <taxon>Bacteria</taxon>
        <taxon>Bacillati</taxon>
        <taxon>Actinomycetota</taxon>
        <taxon>Actinomycetes</taxon>
        <taxon>Kitasatosporales</taxon>
        <taxon>Streptomycetaceae</taxon>
        <taxon>Streptomyces</taxon>
    </lineage>
</organism>
<feature type="non-terminal residue" evidence="2">
    <location>
        <position position="349"/>
    </location>
</feature>
<dbReference type="Proteomes" id="UP000538929">
    <property type="component" value="Unassembled WGS sequence"/>
</dbReference>
<keyword evidence="3" id="KW-1185">Reference proteome</keyword>
<comment type="caution">
    <text evidence="2">The sequence shown here is derived from an EMBL/GenBank/DDBJ whole genome shotgun (WGS) entry which is preliminary data.</text>
</comment>
<dbReference type="AlphaFoldDB" id="A0A7W3THH3"/>
<evidence type="ECO:0000256" key="1">
    <source>
        <dbReference type="SAM" id="MobiDB-lite"/>
    </source>
</evidence>
<protein>
    <submittedName>
        <fullName evidence="2">Uncharacterized protein</fullName>
    </submittedName>
</protein>
<evidence type="ECO:0000313" key="2">
    <source>
        <dbReference type="EMBL" id="MBB0246921.1"/>
    </source>
</evidence>
<feature type="region of interest" description="Disordered" evidence="1">
    <location>
        <begin position="309"/>
        <end position="349"/>
    </location>
</feature>
<sequence length="349" mass="36771">MAGRSEPPEGTPTGFSGEDEEWRSTVFDESFVRAARIEEFSAQRRLEEETSPVRNRFAPARESRWGTGLPAQGIVLGLIVLTALAVALLLGTNSPYNGTVEHTASPWTVVVPLVPGGEVPGGTAEELTGEGPVAGLGVGAAGLEVPEARRTEEFGREQVAQALALAKEYAVAAALTPEVLTGATVLPVRGLLRPEQQRQLDRSLAGGEEGPAVTGWLIRFDPSVVGLVDPRVRTGGTFTVREVGAGRALEVSVALVAAYTVRPAEADADDPASLFLVQQRLRMEFTERDLRERRVVLVGSQVAAGPADCAVDPSRELRPLFAGERPSGEPGDGEVPEGAEGENPAGEDG</sequence>
<evidence type="ECO:0000313" key="3">
    <source>
        <dbReference type="Proteomes" id="UP000538929"/>
    </source>
</evidence>
<gene>
    <name evidence="2" type="ORF">FNQ90_23045</name>
</gene>
<proteinExistence type="predicted"/>
<feature type="region of interest" description="Disordered" evidence="1">
    <location>
        <begin position="1"/>
        <end position="23"/>
    </location>
</feature>
<reference evidence="3" key="1">
    <citation type="submission" date="2019-10" db="EMBL/GenBank/DDBJ databases">
        <title>Streptomyces sp. nov., a novel actinobacterium isolated from alkaline environment.</title>
        <authorList>
            <person name="Golinska P."/>
        </authorList>
    </citation>
    <scope>NUCLEOTIDE SEQUENCE [LARGE SCALE GENOMIC DNA]</scope>
    <source>
        <strain evidence="3">DSM 42118</strain>
    </source>
</reference>
<dbReference type="RefSeq" id="WP_182608191.1">
    <property type="nucleotide sequence ID" value="NZ_VKHT01001216.1"/>
</dbReference>